<evidence type="ECO:0000313" key="2">
    <source>
        <dbReference type="Proteomes" id="UP000318821"/>
    </source>
</evidence>
<dbReference type="VEuPathDB" id="TriTrypDB:LDHU3_31.1130"/>
<dbReference type="VEuPathDB" id="TriTrypDB:LdCL_310013600"/>
<dbReference type="Proteomes" id="UP000318821">
    <property type="component" value="Unassembled WGS sequence"/>
</dbReference>
<dbReference type="VEuPathDB" id="TriTrypDB:LdCL_310013500"/>
<gene>
    <name evidence="1" type="ORF">CGC20_3780</name>
</gene>
<name>A0A504WXV7_LEIDO</name>
<sequence length="429" mass="46531">MTKSYLSPDQQLRAQQVYTTHKHLKELNMATKEALIYHDKYIAAMEKVISCLLNNSDAMEDARKHLAQEAAVDIQPTSPTAGRLAAAYSNWRVSAELHMMRTELEFLKEVSTTDREAVKKTKNAVHGLEKVAKKCAHVNSPEFEAKISNKSAKALEKLLHEQRETNTMMMSMENAIKNDMMSLATSWSAKLVTRAGYVLPPPSSASTSESYSGGNAVGYGTPSAYPAAQGAECAAVPLSSAGEGAAEGVTLEFNLNEGKPVSRALGNTAAEAINYHDKFVATVDKGARRLFGTRGAAAVASTCATTGRLSSVFTAWKNSAERHHSREYNPSTSDRSTVVKRNVKRKEKTSVNLEATVKRCARLNLTVDCGRFSTFKASSGSSRASSTSAADGYSVRLHLLQLRSIYRSSSSGHNSLHGGFHYITFTSSS</sequence>
<dbReference type="EMBL" id="RHLD01000005">
    <property type="protein sequence ID" value="TPP41546.1"/>
    <property type="molecule type" value="Genomic_DNA"/>
</dbReference>
<comment type="caution">
    <text evidence="1">The sequence shown here is derived from an EMBL/GenBank/DDBJ whole genome shotgun (WGS) entry which is preliminary data.</text>
</comment>
<accession>A0A504WXV7</accession>
<reference evidence="2" key="1">
    <citation type="submission" date="2019-02" db="EMBL/GenBank/DDBJ databases">
        <title>FDA dAtabase for Regulatory Grade micrObial Sequences (FDA-ARGOS): Supporting development and validation of Infectious Disease Dx tests.</title>
        <authorList>
            <person name="Duncan R."/>
            <person name="Fisher C."/>
            <person name="Tallon L."/>
            <person name="Sadzewicz L."/>
            <person name="Sengamalay N."/>
            <person name="Ott S."/>
            <person name="Godinez A."/>
            <person name="Nagaraj S."/>
            <person name="Vavikolanu K."/>
            <person name="Vyas G."/>
            <person name="Nadendla S."/>
            <person name="Aluvathingal J."/>
            <person name="Sichtig H."/>
        </authorList>
    </citation>
    <scope>NUCLEOTIDE SEQUENCE [LARGE SCALE GENOMIC DNA]</scope>
    <source>
        <strain evidence="2">FDAARGOS_360</strain>
    </source>
</reference>
<dbReference type="VEuPathDB" id="TriTrypDB:LDHU3_31.1140"/>
<protein>
    <submittedName>
        <fullName evidence="1">Uncharacterized protein</fullName>
    </submittedName>
</protein>
<proteinExistence type="predicted"/>
<organism evidence="1 2">
    <name type="scientific">Leishmania donovani</name>
    <dbReference type="NCBI Taxonomy" id="5661"/>
    <lineage>
        <taxon>Eukaryota</taxon>
        <taxon>Discoba</taxon>
        <taxon>Euglenozoa</taxon>
        <taxon>Kinetoplastea</taxon>
        <taxon>Metakinetoplastina</taxon>
        <taxon>Trypanosomatida</taxon>
        <taxon>Trypanosomatidae</taxon>
        <taxon>Leishmaniinae</taxon>
        <taxon>Leishmania</taxon>
    </lineage>
</organism>
<dbReference type="VEuPathDB" id="TriTrypDB:LdBPK_310780.1"/>
<dbReference type="AlphaFoldDB" id="A0A504WXV7"/>
<evidence type="ECO:0000313" key="1">
    <source>
        <dbReference type="EMBL" id="TPP41546.1"/>
    </source>
</evidence>